<keyword evidence="2" id="KW-0964">Secreted</keyword>
<dbReference type="PROSITE" id="PS00330">
    <property type="entry name" value="HEMOLYSIN_CALCIUM"/>
    <property type="match status" value="2"/>
</dbReference>
<dbReference type="SUPFAM" id="SSF89260">
    <property type="entry name" value="Collagen-binding domain"/>
    <property type="match status" value="3"/>
</dbReference>
<dbReference type="PRINTS" id="PR00313">
    <property type="entry name" value="CABNDNGRPT"/>
</dbReference>
<organism evidence="5 6">
    <name type="scientific">Limnoraphis robusta CCNP1315</name>
    <dbReference type="NCBI Taxonomy" id="3110306"/>
    <lineage>
        <taxon>Bacteria</taxon>
        <taxon>Bacillati</taxon>
        <taxon>Cyanobacteriota</taxon>
        <taxon>Cyanophyceae</taxon>
        <taxon>Oscillatoriophycideae</taxon>
        <taxon>Oscillatoriales</taxon>
        <taxon>Sirenicapillariaceae</taxon>
        <taxon>Limnoraphis</taxon>
    </lineage>
</organism>
<reference evidence="5 6" key="1">
    <citation type="submission" date="2023-12" db="EMBL/GenBank/DDBJ databases">
        <title>Baltic Sea Cyanobacteria.</title>
        <authorList>
            <person name="Delbaje E."/>
            <person name="Fewer D.P."/>
            <person name="Shishido T.K."/>
        </authorList>
    </citation>
    <scope>NUCLEOTIDE SEQUENCE [LARGE SCALE GENOMIC DNA]</scope>
    <source>
        <strain evidence="5 6">CCNP 1315</strain>
    </source>
</reference>
<dbReference type="Gene3D" id="2.150.10.10">
    <property type="entry name" value="Serralysin-like metalloprotease, C-terminal"/>
    <property type="match status" value="1"/>
</dbReference>
<evidence type="ECO:0000259" key="4">
    <source>
        <dbReference type="Pfam" id="PF04151"/>
    </source>
</evidence>
<keyword evidence="6" id="KW-1185">Reference proteome</keyword>
<name>A0ABU5TY57_9CYAN</name>
<dbReference type="PANTHER" id="PTHR38340">
    <property type="entry name" value="S-LAYER PROTEIN"/>
    <property type="match status" value="1"/>
</dbReference>
<feature type="domain" description="Peptidase C-terminal archaeal/bacterial" evidence="4">
    <location>
        <begin position="262"/>
        <end position="325"/>
    </location>
</feature>
<dbReference type="InterPro" id="IPR050557">
    <property type="entry name" value="RTX_toxin/Mannuronan_C5-epim"/>
</dbReference>
<evidence type="ECO:0000256" key="2">
    <source>
        <dbReference type="ARBA" id="ARBA00022525"/>
    </source>
</evidence>
<feature type="domain" description="Peptidase C-terminal archaeal/bacterial" evidence="4">
    <location>
        <begin position="148"/>
        <end position="210"/>
    </location>
</feature>
<dbReference type="InterPro" id="IPR018511">
    <property type="entry name" value="Hemolysin-typ_Ca-bd_CS"/>
</dbReference>
<dbReference type="InterPro" id="IPR001343">
    <property type="entry name" value="Hemolysn_Ca-bd"/>
</dbReference>
<evidence type="ECO:0000313" key="6">
    <source>
        <dbReference type="Proteomes" id="UP001301728"/>
    </source>
</evidence>
<evidence type="ECO:0000313" key="5">
    <source>
        <dbReference type="EMBL" id="MEA5519824.1"/>
    </source>
</evidence>
<dbReference type="InterPro" id="IPR007280">
    <property type="entry name" value="Peptidase_C_arc/bac"/>
</dbReference>
<feature type="domain" description="Peptidase C-terminal archaeal/bacterial" evidence="4">
    <location>
        <begin position="33"/>
        <end position="96"/>
    </location>
</feature>
<evidence type="ECO:0000256" key="3">
    <source>
        <dbReference type="SAM" id="MobiDB-lite"/>
    </source>
</evidence>
<accession>A0ABU5TY57</accession>
<feature type="region of interest" description="Disordered" evidence="3">
    <location>
        <begin position="343"/>
        <end position="394"/>
    </location>
</feature>
<feature type="compositionally biased region" description="Polar residues" evidence="3">
    <location>
        <begin position="374"/>
        <end position="394"/>
    </location>
</feature>
<dbReference type="Pfam" id="PF04151">
    <property type="entry name" value="PPC"/>
    <property type="match status" value="3"/>
</dbReference>
<proteinExistence type="predicted"/>
<feature type="compositionally biased region" description="Polar residues" evidence="3">
    <location>
        <begin position="343"/>
        <end position="358"/>
    </location>
</feature>
<sequence length="604" mass="63124">MSGNTLETAQDLGILTPGVDGGIFGEIGEFDPEDYFRFTLDTPSSLEVVLQGLSQDADLEILDSSGNRIDLSDNTGSTSEELQLQLGAGDYFARVYEFAGFTPYDLVLIPTPISNDNNTLQTAVDLGTLAPGVDGGVFGEIGNFDSDDYFRFALDTPSSLQVVLQGLSQDADLEILDSSGNRIDLSDNTGSTSEELQLQLGAGDYFARVYEFAGQTPYDLVLIPTSTSNDNNNTLETAVDLGRLTPGVDGGAFGEIGNSDPEDYFRFTLDTPSSLEVVLQGLTADADLEILDSNGNFITSSINSGSTSENLQLELEAGDYFARVYELGSPTPYDLVLIPTSTSPSQIPTNTPSVSFTTPGADDTDPGNPVPGANENSENTINGETFSVLSNGNDTQTLSAGQTKILALSGNDNITGLAAAEWYNGNQGADTINGAGGADTMFGGKGSDQLNGDDDNDRLFGNLNNDVIQGGNGDDVLFGGQGDDAISGGAGNDILLGDKDSDMLSGDAGADTFVLPGTNAAATTLADADVIMDFEEGTDNIMLPLNVNFSGLNLERVSLTVQGGTSDSTSIEQGGTFLGIVRGVTPDQLTADDFIEFNTDSFLG</sequence>
<gene>
    <name evidence="5" type="ORF">VB854_12820</name>
</gene>
<dbReference type="RefSeq" id="WP_323275366.1">
    <property type="nucleotide sequence ID" value="NZ_JAYGHT010000070.1"/>
</dbReference>
<dbReference type="PANTHER" id="PTHR38340:SF1">
    <property type="entry name" value="S-LAYER PROTEIN"/>
    <property type="match status" value="1"/>
</dbReference>
<dbReference type="Pfam" id="PF00353">
    <property type="entry name" value="HemolysinCabind"/>
    <property type="match status" value="2"/>
</dbReference>
<dbReference type="SUPFAM" id="SSF51120">
    <property type="entry name" value="beta-Roll"/>
    <property type="match status" value="2"/>
</dbReference>
<comment type="subcellular location">
    <subcellularLocation>
        <location evidence="1">Secreted</location>
    </subcellularLocation>
</comment>
<dbReference type="InterPro" id="IPR011049">
    <property type="entry name" value="Serralysin-like_metalloprot_C"/>
</dbReference>
<comment type="caution">
    <text evidence="5">The sequence shown here is derived from an EMBL/GenBank/DDBJ whole genome shotgun (WGS) entry which is preliminary data.</text>
</comment>
<dbReference type="Proteomes" id="UP001301728">
    <property type="component" value="Unassembled WGS sequence"/>
</dbReference>
<protein>
    <submittedName>
        <fullName evidence="5">Pre-peptidase C-terminal domain-containing protein</fullName>
    </submittedName>
</protein>
<evidence type="ECO:0000256" key="1">
    <source>
        <dbReference type="ARBA" id="ARBA00004613"/>
    </source>
</evidence>
<dbReference type="Gene3D" id="2.60.120.380">
    <property type="match status" value="3"/>
</dbReference>
<dbReference type="EMBL" id="JAYGHT010000070">
    <property type="protein sequence ID" value="MEA5519824.1"/>
    <property type="molecule type" value="Genomic_DNA"/>
</dbReference>